<reference evidence="2 3" key="1">
    <citation type="submission" date="2016-12" db="EMBL/GenBank/DDBJ databases">
        <authorList>
            <person name="Song W.-J."/>
            <person name="Kurnit D.M."/>
        </authorList>
    </citation>
    <scope>NUCLEOTIDE SEQUENCE [LARGE SCALE GENOMIC DNA]</scope>
    <source>
        <strain evidence="2 3">175</strain>
    </source>
</reference>
<dbReference type="AlphaFoldDB" id="A0A1Y6CW26"/>
<sequence length="511" mass="55835">MGRFSLRFELLDEVVISSRAASAGGQPGLDYLPGANLLGAVAAVLYRTLSRRDAWTLFHSGQVRFGNALPALDGEPAWPLPLCWHRSADQPGWCERGRIRADHVHNLMHGCPDVPPPATLPLPQGYVALSGQYLKPKMLFRMKTVVSRENGHPAEERTFGYESLAEGQHFLGEIAYDAEVATGLVTALETFFAARPILHFGRSRSAQYGRVRCEPVAQPLAHPPRLDLAGPELSLWLLSDLAAYDRHGFPTLTPAAEDLGLPPADPLPRQTFAASRAYSPYNGFHQLYGSERQVLSQGSVLAYRLREPLDAAAWADLTARVERGLGLHREAGLGRCALAPALLATRHPCFAETAPATPATPAPGLPDHPLARWLLDAAETRSVQGGMRHWAGQALAELDQLERNARRLNGLREDQAASPGRSQWGRVAEAARQATAAPHSHRRLREALFGDANAVCRIHPEDWNRPTANAAGHPLTYRDWLETKLAERPEDAPSAIGLLAELAQRRLAAKP</sequence>
<organism evidence="2 3">
    <name type="scientific">Methylomagnum ishizawai</name>
    <dbReference type="NCBI Taxonomy" id="1760988"/>
    <lineage>
        <taxon>Bacteria</taxon>
        <taxon>Pseudomonadati</taxon>
        <taxon>Pseudomonadota</taxon>
        <taxon>Gammaproteobacteria</taxon>
        <taxon>Methylococcales</taxon>
        <taxon>Methylococcaceae</taxon>
        <taxon>Methylomagnum</taxon>
    </lineage>
</organism>
<evidence type="ECO:0000256" key="1">
    <source>
        <dbReference type="SAM" id="MobiDB-lite"/>
    </source>
</evidence>
<evidence type="ECO:0008006" key="4">
    <source>
        <dbReference type="Google" id="ProtNLM"/>
    </source>
</evidence>
<feature type="compositionally biased region" description="Low complexity" evidence="1">
    <location>
        <begin position="428"/>
        <end position="437"/>
    </location>
</feature>
<name>A0A1Y6CW26_9GAMM</name>
<keyword evidence="3" id="KW-1185">Reference proteome</keyword>
<evidence type="ECO:0000313" key="3">
    <source>
        <dbReference type="Proteomes" id="UP000192923"/>
    </source>
</evidence>
<accession>A0A1Y6CW26</accession>
<dbReference type="OrthoDB" id="1016065at2"/>
<dbReference type="RefSeq" id="WP_085212601.1">
    <property type="nucleotide sequence ID" value="NZ_FXAM01000001.1"/>
</dbReference>
<feature type="region of interest" description="Disordered" evidence="1">
    <location>
        <begin position="411"/>
        <end position="440"/>
    </location>
</feature>
<protein>
    <recommendedName>
        <fullName evidence="4">CRISPR-associated protein Csx10</fullName>
    </recommendedName>
</protein>
<dbReference type="Proteomes" id="UP000192923">
    <property type="component" value="Unassembled WGS sequence"/>
</dbReference>
<dbReference type="STRING" id="1760988.SAMN02949497_2194"/>
<dbReference type="EMBL" id="FXAM01000001">
    <property type="protein sequence ID" value="SMF94858.1"/>
    <property type="molecule type" value="Genomic_DNA"/>
</dbReference>
<gene>
    <name evidence="2" type="ORF">SAMN02949497_2194</name>
</gene>
<evidence type="ECO:0000313" key="2">
    <source>
        <dbReference type="EMBL" id="SMF94858.1"/>
    </source>
</evidence>
<proteinExistence type="predicted"/>